<evidence type="ECO:0000256" key="2">
    <source>
        <dbReference type="ARBA" id="ARBA00004496"/>
    </source>
</evidence>
<dbReference type="RefSeq" id="XP_060122695.1">
    <property type="nucleotide sequence ID" value="XM_060266712.1"/>
</dbReference>
<evidence type="ECO:0000259" key="7">
    <source>
        <dbReference type="Pfam" id="PF00881"/>
    </source>
</evidence>
<organism evidence="8 9">
    <name type="scientific">Malassezia japonica</name>
    <dbReference type="NCBI Taxonomy" id="223818"/>
    <lineage>
        <taxon>Eukaryota</taxon>
        <taxon>Fungi</taxon>
        <taxon>Dikarya</taxon>
        <taxon>Basidiomycota</taxon>
        <taxon>Ustilaginomycotina</taxon>
        <taxon>Malasseziomycetes</taxon>
        <taxon>Malasseziales</taxon>
        <taxon>Malasseziaceae</taxon>
        <taxon>Malassezia</taxon>
    </lineage>
</organism>
<dbReference type="InterPro" id="IPR033877">
    <property type="entry name" value="Frm2/Hbn1"/>
</dbReference>
<sequence length="207" mass="22639">MATKQAAKIFSEVAANRRSIYALSNKPILPDQQVVKLVQTALREAPSAFNVQSSRAAVLFGKDHSAYWNKIVPDALLKVAGQKAVDASKPKLDGFSKGYGTILFFEENKLIKGQQESLPAYASSFPIWSLHASGMAQVYTWALLEAEGYGANLQHYGNITGETLKEKYNMPESYQIQSEMVFGFPEQPAGAKTSLPDAERVVSFGAN</sequence>
<evidence type="ECO:0000313" key="8">
    <source>
        <dbReference type="EMBL" id="WFD39798.1"/>
    </source>
</evidence>
<gene>
    <name evidence="8" type="ORF">MJAP1_002779</name>
</gene>
<proteinExistence type="inferred from homology"/>
<comment type="subcellular location">
    <subcellularLocation>
        <location evidence="2">Cytoplasm</location>
    </subcellularLocation>
    <subcellularLocation>
        <location evidence="1">Nucleus</location>
    </subcellularLocation>
</comment>
<evidence type="ECO:0000256" key="1">
    <source>
        <dbReference type="ARBA" id="ARBA00004123"/>
    </source>
</evidence>
<dbReference type="GO" id="GO:0034599">
    <property type="term" value="P:cellular response to oxidative stress"/>
    <property type="evidence" value="ECO:0007669"/>
    <property type="project" value="InterPro"/>
</dbReference>
<accession>A0AAF0EZ36</accession>
<comment type="similarity">
    <text evidence="3">Belongs to the nitroreductase family.</text>
</comment>
<dbReference type="CDD" id="cd02140">
    <property type="entry name" value="Frm2-like"/>
    <property type="match status" value="1"/>
</dbReference>
<dbReference type="PANTHER" id="PTHR43035">
    <property type="entry name" value="FATTY ACID REPRESSION MUTANT PROTEIN 2-RELATED"/>
    <property type="match status" value="1"/>
</dbReference>
<dbReference type="GeneID" id="85226430"/>
<evidence type="ECO:0000256" key="5">
    <source>
        <dbReference type="ARBA" id="ARBA00023002"/>
    </source>
</evidence>
<dbReference type="PANTHER" id="PTHR43035:SF1">
    <property type="entry name" value="FATTY ACID REPRESSION MUTANT PROTEIN 2-RELATED"/>
    <property type="match status" value="1"/>
</dbReference>
<evidence type="ECO:0000256" key="4">
    <source>
        <dbReference type="ARBA" id="ARBA00022490"/>
    </source>
</evidence>
<evidence type="ECO:0000256" key="6">
    <source>
        <dbReference type="ARBA" id="ARBA00023242"/>
    </source>
</evidence>
<dbReference type="GO" id="GO:0005634">
    <property type="term" value="C:nucleus"/>
    <property type="evidence" value="ECO:0007669"/>
    <property type="project" value="UniProtKB-SubCell"/>
</dbReference>
<evidence type="ECO:0000256" key="3">
    <source>
        <dbReference type="ARBA" id="ARBA00007118"/>
    </source>
</evidence>
<dbReference type="Gene3D" id="3.40.109.10">
    <property type="entry name" value="NADH Oxidase"/>
    <property type="match status" value="1"/>
</dbReference>
<name>A0AAF0EZ36_9BASI</name>
<reference evidence="8" key="1">
    <citation type="submission" date="2023-03" db="EMBL/GenBank/DDBJ databases">
        <title>Mating type loci evolution in Malassezia.</title>
        <authorList>
            <person name="Coelho M.A."/>
        </authorList>
    </citation>
    <scope>NUCLEOTIDE SEQUENCE</scope>
    <source>
        <strain evidence="8">CBS 9431</strain>
    </source>
</reference>
<protein>
    <recommendedName>
        <fullName evidence="7">Nitroreductase domain-containing protein</fullName>
    </recommendedName>
</protein>
<dbReference type="InterPro" id="IPR000415">
    <property type="entry name" value="Nitroreductase-like"/>
</dbReference>
<dbReference type="SUPFAM" id="SSF55469">
    <property type="entry name" value="FMN-dependent nitroreductase-like"/>
    <property type="match status" value="1"/>
</dbReference>
<keyword evidence="6" id="KW-0539">Nucleus</keyword>
<dbReference type="Proteomes" id="UP001217754">
    <property type="component" value="Chromosome 4"/>
</dbReference>
<dbReference type="GO" id="GO:0005737">
    <property type="term" value="C:cytoplasm"/>
    <property type="evidence" value="ECO:0007669"/>
    <property type="project" value="UniProtKB-SubCell"/>
</dbReference>
<dbReference type="Pfam" id="PF00881">
    <property type="entry name" value="Nitroreductase"/>
    <property type="match status" value="1"/>
</dbReference>
<keyword evidence="9" id="KW-1185">Reference proteome</keyword>
<keyword evidence="4" id="KW-0963">Cytoplasm</keyword>
<keyword evidence="5" id="KW-0560">Oxidoreductase</keyword>
<feature type="domain" description="Nitroreductase" evidence="7">
    <location>
        <begin position="15"/>
        <end position="183"/>
    </location>
</feature>
<evidence type="ECO:0000313" key="9">
    <source>
        <dbReference type="Proteomes" id="UP001217754"/>
    </source>
</evidence>
<dbReference type="GO" id="GO:0016491">
    <property type="term" value="F:oxidoreductase activity"/>
    <property type="evidence" value="ECO:0007669"/>
    <property type="project" value="UniProtKB-KW"/>
</dbReference>
<dbReference type="AlphaFoldDB" id="A0AAF0EZ36"/>
<dbReference type="EMBL" id="CP119961">
    <property type="protein sequence ID" value="WFD39798.1"/>
    <property type="molecule type" value="Genomic_DNA"/>
</dbReference>
<dbReference type="InterPro" id="IPR029479">
    <property type="entry name" value="Nitroreductase"/>
</dbReference>
<dbReference type="FunFam" id="3.40.109.10:FF:000001">
    <property type="entry name" value="Nitroreductase family"/>
    <property type="match status" value="1"/>
</dbReference>